<evidence type="ECO:0000313" key="3">
    <source>
        <dbReference type="EMBL" id="MBJ3776416.1"/>
    </source>
</evidence>
<evidence type="ECO:0000256" key="1">
    <source>
        <dbReference type="SAM" id="MobiDB-lite"/>
    </source>
</evidence>
<dbReference type="InterPro" id="IPR013159">
    <property type="entry name" value="DnaA_C"/>
</dbReference>
<dbReference type="GO" id="GO:0005524">
    <property type="term" value="F:ATP binding"/>
    <property type="evidence" value="ECO:0007669"/>
    <property type="project" value="InterPro"/>
</dbReference>
<dbReference type="InterPro" id="IPR010921">
    <property type="entry name" value="Trp_repressor/repl_initiator"/>
</dbReference>
<proteinExistence type="predicted"/>
<organism evidence="3 4">
    <name type="scientific">Acuticoccus mangrovi</name>
    <dbReference type="NCBI Taxonomy" id="2796142"/>
    <lineage>
        <taxon>Bacteria</taxon>
        <taxon>Pseudomonadati</taxon>
        <taxon>Pseudomonadota</taxon>
        <taxon>Alphaproteobacteria</taxon>
        <taxon>Hyphomicrobiales</taxon>
        <taxon>Amorphaceae</taxon>
        <taxon>Acuticoccus</taxon>
    </lineage>
</organism>
<reference evidence="3" key="1">
    <citation type="submission" date="2020-12" db="EMBL/GenBank/DDBJ databases">
        <title>Bacterial taxonomy.</title>
        <authorList>
            <person name="Pan X."/>
        </authorList>
    </citation>
    <scope>NUCLEOTIDE SEQUENCE</scope>
    <source>
        <strain evidence="3">B2012</strain>
    </source>
</reference>
<dbReference type="SMART" id="SM00760">
    <property type="entry name" value="Bac_DnaA_C"/>
    <property type="match status" value="1"/>
</dbReference>
<dbReference type="EMBL" id="JAEKJA010000009">
    <property type="protein sequence ID" value="MBJ3776416.1"/>
    <property type="molecule type" value="Genomic_DNA"/>
</dbReference>
<keyword evidence="4" id="KW-1185">Reference proteome</keyword>
<name>A0A934IK14_9HYPH</name>
<feature type="region of interest" description="Disordered" evidence="1">
    <location>
        <begin position="104"/>
        <end position="124"/>
    </location>
</feature>
<feature type="domain" description="Chromosomal replication initiator DnaA C-terminal" evidence="2">
    <location>
        <begin position="4"/>
        <end position="73"/>
    </location>
</feature>
<dbReference type="GO" id="GO:0043565">
    <property type="term" value="F:sequence-specific DNA binding"/>
    <property type="evidence" value="ECO:0007669"/>
    <property type="project" value="InterPro"/>
</dbReference>
<protein>
    <submittedName>
        <fullName evidence="3">Chromosomal replication initiator DnaA</fullName>
    </submittedName>
</protein>
<sequence length="124" mass="13641">MRDDFDFLKNLCARAAGVRVADLECPTRGHAHVAFARQLLCYLANTMLNLNYATVGALVGRDRATIRHACATIEDRRDDGAFDMFVTSVEDAVRSAEAAASLRPCEMVPPTRSRRGRPSTEARA</sequence>
<dbReference type="GO" id="GO:0006275">
    <property type="term" value="P:regulation of DNA replication"/>
    <property type="evidence" value="ECO:0007669"/>
    <property type="project" value="InterPro"/>
</dbReference>
<evidence type="ECO:0000313" key="4">
    <source>
        <dbReference type="Proteomes" id="UP000609531"/>
    </source>
</evidence>
<dbReference type="AlphaFoldDB" id="A0A934IK14"/>
<dbReference type="CDD" id="cd06571">
    <property type="entry name" value="Bac_DnaA_C"/>
    <property type="match status" value="1"/>
</dbReference>
<gene>
    <name evidence="3" type="ORF">JCR33_11985</name>
</gene>
<dbReference type="RefSeq" id="WP_198882322.1">
    <property type="nucleotide sequence ID" value="NZ_JAEKJA010000009.1"/>
</dbReference>
<dbReference type="GO" id="GO:0006270">
    <property type="term" value="P:DNA replication initiation"/>
    <property type="evidence" value="ECO:0007669"/>
    <property type="project" value="InterPro"/>
</dbReference>
<dbReference type="Gene3D" id="1.10.1750.10">
    <property type="match status" value="1"/>
</dbReference>
<dbReference type="SUPFAM" id="SSF48295">
    <property type="entry name" value="TrpR-like"/>
    <property type="match status" value="1"/>
</dbReference>
<dbReference type="Proteomes" id="UP000609531">
    <property type="component" value="Unassembled WGS sequence"/>
</dbReference>
<dbReference type="Pfam" id="PF08299">
    <property type="entry name" value="Bac_DnaA_C"/>
    <property type="match status" value="1"/>
</dbReference>
<accession>A0A934IK14</accession>
<evidence type="ECO:0000259" key="2">
    <source>
        <dbReference type="SMART" id="SM00760"/>
    </source>
</evidence>
<comment type="caution">
    <text evidence="3">The sequence shown here is derived from an EMBL/GenBank/DDBJ whole genome shotgun (WGS) entry which is preliminary data.</text>
</comment>